<dbReference type="STRING" id="7719.ENSCINP00000033304"/>
<dbReference type="PANTHER" id="PTHR14217">
    <property type="entry name" value="INOSITOL-TETRAKISPHOSPHATE 1-KINASE"/>
    <property type="match status" value="1"/>
</dbReference>
<evidence type="ECO:0000256" key="1">
    <source>
        <dbReference type="ARBA" id="ARBA00001946"/>
    </source>
</evidence>
<organism evidence="11 12">
    <name type="scientific">Ciona intestinalis</name>
    <name type="common">Transparent sea squirt</name>
    <name type="synonym">Ascidia intestinalis</name>
    <dbReference type="NCBI Taxonomy" id="7719"/>
    <lineage>
        <taxon>Eukaryota</taxon>
        <taxon>Metazoa</taxon>
        <taxon>Chordata</taxon>
        <taxon>Tunicata</taxon>
        <taxon>Ascidiacea</taxon>
        <taxon>Phlebobranchia</taxon>
        <taxon>Cionidae</taxon>
        <taxon>Ciona</taxon>
    </lineage>
</organism>
<evidence type="ECO:0000313" key="12">
    <source>
        <dbReference type="Proteomes" id="UP000008144"/>
    </source>
</evidence>
<evidence type="ECO:0000313" key="11">
    <source>
        <dbReference type="Ensembl" id="ENSCINP00000033304.1"/>
    </source>
</evidence>
<keyword evidence="5" id="KW-0479">Metal-binding</keyword>
<keyword evidence="4" id="KW-0808">Transferase</keyword>
<reference evidence="11" key="3">
    <citation type="submission" date="2025-09" db="UniProtKB">
        <authorList>
            <consortium name="Ensembl"/>
        </authorList>
    </citation>
    <scope>IDENTIFICATION</scope>
</reference>
<keyword evidence="7" id="KW-0418">Kinase</keyword>
<dbReference type="SUPFAM" id="SSF56059">
    <property type="entry name" value="Glutathione synthetase ATP-binding domain-like"/>
    <property type="match status" value="1"/>
</dbReference>
<dbReference type="GO" id="GO:0032957">
    <property type="term" value="P:inositol trisphosphate metabolic process"/>
    <property type="evidence" value="ECO:0007669"/>
    <property type="project" value="InterPro"/>
</dbReference>
<dbReference type="Proteomes" id="UP000008144">
    <property type="component" value="Unassembled WGS sequence"/>
</dbReference>
<comment type="similarity">
    <text evidence="2">Belongs to the ITPK1 family.</text>
</comment>
<dbReference type="OMA" id="HNIAHEM"/>
<feature type="domain" description="Inositol 1,3,4-trisphosphate 5/6-kinase ATP-grasp" evidence="10">
    <location>
        <begin position="1"/>
        <end position="151"/>
    </location>
</feature>
<dbReference type="GO" id="GO:0000287">
    <property type="term" value="F:magnesium ion binding"/>
    <property type="evidence" value="ECO:0007669"/>
    <property type="project" value="InterPro"/>
</dbReference>
<name>H2XUH0_CIOIN</name>
<dbReference type="Pfam" id="PF05770">
    <property type="entry name" value="Ins134_P3_kin"/>
    <property type="match status" value="1"/>
</dbReference>
<dbReference type="GO" id="GO:0052726">
    <property type="term" value="F:inositol-1,3,4-trisphosphate 5-kinase activity"/>
    <property type="evidence" value="ECO:0007669"/>
    <property type="project" value="InterPro"/>
</dbReference>
<dbReference type="InParanoid" id="H2XUH0"/>
<keyword evidence="12" id="KW-1185">Reference proteome</keyword>
<dbReference type="PANTHER" id="PTHR14217:SF1">
    <property type="entry name" value="INOSITOL-TETRAKISPHOSPHATE 1-KINASE"/>
    <property type="match status" value="1"/>
</dbReference>
<dbReference type="GO" id="GO:0005524">
    <property type="term" value="F:ATP binding"/>
    <property type="evidence" value="ECO:0007669"/>
    <property type="project" value="UniProtKB-KW"/>
</dbReference>
<evidence type="ECO:0000259" key="10">
    <source>
        <dbReference type="Pfam" id="PF05770"/>
    </source>
</evidence>
<evidence type="ECO:0000256" key="4">
    <source>
        <dbReference type="ARBA" id="ARBA00022679"/>
    </source>
</evidence>
<dbReference type="Gene3D" id="3.30.470.20">
    <property type="entry name" value="ATP-grasp fold, B domain"/>
    <property type="match status" value="1"/>
</dbReference>
<keyword evidence="6" id="KW-0547">Nucleotide-binding</keyword>
<evidence type="ECO:0000256" key="7">
    <source>
        <dbReference type="ARBA" id="ARBA00022777"/>
    </source>
</evidence>
<dbReference type="InterPro" id="IPR040464">
    <property type="entry name" value="InsP(3)kin_ATP-grasp"/>
</dbReference>
<evidence type="ECO:0000256" key="6">
    <source>
        <dbReference type="ARBA" id="ARBA00022741"/>
    </source>
</evidence>
<dbReference type="GO" id="GO:0047325">
    <property type="term" value="F:inositol-3,4,5,6-tetrakisphosphate 1-kinase activity"/>
    <property type="evidence" value="ECO:0007669"/>
    <property type="project" value="InterPro"/>
</dbReference>
<dbReference type="InterPro" id="IPR008656">
    <property type="entry name" value="Inositol_tetrakis-P_1-kinase"/>
</dbReference>
<dbReference type="HOGENOM" id="CLU_1708691_0_0_1"/>
<dbReference type="GO" id="GO:0052725">
    <property type="term" value="F:inositol-1,3,4-trisphosphate 6-kinase activity"/>
    <property type="evidence" value="ECO:0007669"/>
    <property type="project" value="InterPro"/>
</dbReference>
<reference evidence="12" key="1">
    <citation type="journal article" date="2002" name="Science">
        <title>The draft genome of Ciona intestinalis: insights into chordate and vertebrate origins.</title>
        <authorList>
            <person name="Dehal P."/>
            <person name="Satou Y."/>
            <person name="Campbell R.K."/>
            <person name="Chapman J."/>
            <person name="Degnan B."/>
            <person name="De Tomaso A."/>
            <person name="Davidson B."/>
            <person name="Di Gregorio A."/>
            <person name="Gelpke M."/>
            <person name="Goodstein D.M."/>
            <person name="Harafuji N."/>
            <person name="Hastings K.E."/>
            <person name="Ho I."/>
            <person name="Hotta K."/>
            <person name="Huang W."/>
            <person name="Kawashima T."/>
            <person name="Lemaire P."/>
            <person name="Martinez D."/>
            <person name="Meinertzhagen I.A."/>
            <person name="Necula S."/>
            <person name="Nonaka M."/>
            <person name="Putnam N."/>
            <person name="Rash S."/>
            <person name="Saiga H."/>
            <person name="Satake M."/>
            <person name="Terry A."/>
            <person name="Yamada L."/>
            <person name="Wang H.G."/>
            <person name="Awazu S."/>
            <person name="Azumi K."/>
            <person name="Boore J."/>
            <person name="Branno M."/>
            <person name="Chin-Bow S."/>
            <person name="DeSantis R."/>
            <person name="Doyle S."/>
            <person name="Francino P."/>
            <person name="Keys D.N."/>
            <person name="Haga S."/>
            <person name="Hayashi H."/>
            <person name="Hino K."/>
            <person name="Imai K.S."/>
            <person name="Inaba K."/>
            <person name="Kano S."/>
            <person name="Kobayashi K."/>
            <person name="Kobayashi M."/>
            <person name="Lee B.I."/>
            <person name="Makabe K.W."/>
            <person name="Manohar C."/>
            <person name="Matassi G."/>
            <person name="Medina M."/>
            <person name="Mochizuki Y."/>
            <person name="Mount S."/>
            <person name="Morishita T."/>
            <person name="Miura S."/>
            <person name="Nakayama A."/>
            <person name="Nishizaka S."/>
            <person name="Nomoto H."/>
            <person name="Ohta F."/>
            <person name="Oishi K."/>
            <person name="Rigoutsos I."/>
            <person name="Sano M."/>
            <person name="Sasaki A."/>
            <person name="Sasakura Y."/>
            <person name="Shoguchi E."/>
            <person name="Shin-i T."/>
            <person name="Spagnuolo A."/>
            <person name="Stainier D."/>
            <person name="Suzuki M.M."/>
            <person name="Tassy O."/>
            <person name="Takatori N."/>
            <person name="Tokuoka M."/>
            <person name="Yagi K."/>
            <person name="Yoshizaki F."/>
            <person name="Wada S."/>
            <person name="Zhang C."/>
            <person name="Hyatt P.D."/>
            <person name="Larimer F."/>
            <person name="Detter C."/>
            <person name="Doggett N."/>
            <person name="Glavina T."/>
            <person name="Hawkins T."/>
            <person name="Richardson P."/>
            <person name="Lucas S."/>
            <person name="Kohara Y."/>
            <person name="Levine M."/>
            <person name="Satoh N."/>
            <person name="Rokhsar D.S."/>
        </authorList>
    </citation>
    <scope>NUCLEOTIDE SEQUENCE [LARGE SCALE GENOMIC DNA]</scope>
</reference>
<comment type="cofactor">
    <cofactor evidence="1">
        <name>Mg(2+)</name>
        <dbReference type="ChEBI" id="CHEBI:18420"/>
    </cofactor>
</comment>
<evidence type="ECO:0000256" key="5">
    <source>
        <dbReference type="ARBA" id="ARBA00022723"/>
    </source>
</evidence>
<proteinExistence type="inferred from homology"/>
<protein>
    <recommendedName>
        <fullName evidence="3">inositol-1,3,4-trisphosphate 5/6-kinase</fullName>
        <ecNumber evidence="3">2.7.1.159</ecNumber>
    </recommendedName>
</protein>
<dbReference type="GeneTree" id="ENSGT00390000001278"/>
<keyword evidence="8" id="KW-0067">ATP-binding</keyword>
<dbReference type="EC" id="2.7.1.159" evidence="3"/>
<reference evidence="11" key="2">
    <citation type="submission" date="2025-08" db="UniProtKB">
        <authorList>
            <consortium name="Ensembl"/>
        </authorList>
    </citation>
    <scope>IDENTIFICATION</scope>
</reference>
<dbReference type="AlphaFoldDB" id="H2XUH0"/>
<evidence type="ECO:0000256" key="9">
    <source>
        <dbReference type="ARBA" id="ARBA00022842"/>
    </source>
</evidence>
<evidence type="ECO:0000256" key="8">
    <source>
        <dbReference type="ARBA" id="ARBA00022840"/>
    </source>
</evidence>
<evidence type="ECO:0000256" key="3">
    <source>
        <dbReference type="ARBA" id="ARBA00012017"/>
    </source>
</evidence>
<sequence length="157" mass="17776">MSIIFNEDGLSDVNPPCVVQTFIDHGALLYKIFVVGTRYHIMKRPSLRNFSDTRWSNHPTIFFNSHHISSCDSAPSKLSTLEDGDIPPREINEDLVNKLVQNFNQEINMTLYGADIIVCGTTGKHYIIDINVFPGYDGVDDFYQQLSNHISTHVQTS</sequence>
<accession>H2XUH0</accession>
<dbReference type="Ensembl" id="ENSCINT00000035381.1">
    <property type="protein sequence ID" value="ENSCINP00000033304.1"/>
    <property type="gene ID" value="ENSCING00000021295.1"/>
</dbReference>
<evidence type="ECO:0000256" key="2">
    <source>
        <dbReference type="ARBA" id="ARBA00009601"/>
    </source>
</evidence>
<keyword evidence="9" id="KW-0460">Magnesium</keyword>